<dbReference type="RefSeq" id="WP_147845885.1">
    <property type="nucleotide sequence ID" value="NZ_VDUZ01000004.1"/>
</dbReference>
<sequence length="486" mass="51729">MRLALGPLAPDNPDLGNAGLEDAVNCLPLSGGYGPLPDARAFSSSLSSTCMGAYATRDVSGVVSTFAATAGQLYKASATGWTNVSRTASYTTANDGRWDFATFGNTCLAANGVDAMQVYTLGSSSRFLDQSASASAPVASLVTVVRDFVFAGRLATQINAVQWCQINNPLRFTSSARLQSDRQELPGEGGAIVAMTGGDFATILAQRSIWRGTYVGAPVIFRFDEVVPNIGCFARGSAARFQNMTFFLSQSGFYLFDGAQAVPIGDGMIDGFFKADLNPAFRHRITSVIDPINKLYVVSYPSNASSDGTPDRAMLYNWAARRWARAEITVELIFAGLSAGMTLEQLDSIAGSLDALPFSLDSDLWAGGLTVVSGFDIGHRLVTFDGPPRAARFITGESQLVLDRRAFMTAVRPLVQGTAATAVSVQVGKRDRLIDPVMYTAASAMNANGTCPVRANARFHRLRLDISGGYSQALGFDVQAVPEGMR</sequence>
<accession>A0A5C8PTQ8</accession>
<reference evidence="1 2" key="1">
    <citation type="submission" date="2019-06" db="EMBL/GenBank/DDBJ databases">
        <title>New taxonomy in bacterial strain CC-CFT640, isolated from vineyard.</title>
        <authorList>
            <person name="Lin S.-Y."/>
            <person name="Tsai C.-F."/>
            <person name="Young C.-C."/>
        </authorList>
    </citation>
    <scope>NUCLEOTIDE SEQUENCE [LARGE SCALE GENOMIC DNA]</scope>
    <source>
        <strain evidence="1 2">CC-CFT640</strain>
    </source>
</reference>
<comment type="caution">
    <text evidence="1">The sequence shown here is derived from an EMBL/GenBank/DDBJ whole genome shotgun (WGS) entry which is preliminary data.</text>
</comment>
<dbReference type="OrthoDB" id="8175892at2"/>
<gene>
    <name evidence="1" type="ORF">FHP25_05440</name>
</gene>
<organism evidence="1 2">
    <name type="scientific">Vineibacter terrae</name>
    <dbReference type="NCBI Taxonomy" id="2586908"/>
    <lineage>
        <taxon>Bacteria</taxon>
        <taxon>Pseudomonadati</taxon>
        <taxon>Pseudomonadota</taxon>
        <taxon>Alphaproteobacteria</taxon>
        <taxon>Hyphomicrobiales</taxon>
        <taxon>Vineibacter</taxon>
    </lineage>
</organism>
<dbReference type="EMBL" id="VDUZ01000004">
    <property type="protein sequence ID" value="TXL80469.1"/>
    <property type="molecule type" value="Genomic_DNA"/>
</dbReference>
<evidence type="ECO:0000313" key="2">
    <source>
        <dbReference type="Proteomes" id="UP000321638"/>
    </source>
</evidence>
<proteinExistence type="predicted"/>
<dbReference type="Proteomes" id="UP000321638">
    <property type="component" value="Unassembled WGS sequence"/>
</dbReference>
<evidence type="ECO:0000313" key="1">
    <source>
        <dbReference type="EMBL" id="TXL80469.1"/>
    </source>
</evidence>
<protein>
    <submittedName>
        <fullName evidence="1">Uncharacterized protein</fullName>
    </submittedName>
</protein>
<name>A0A5C8PTQ8_9HYPH</name>
<keyword evidence="2" id="KW-1185">Reference proteome</keyword>
<dbReference type="AlphaFoldDB" id="A0A5C8PTQ8"/>